<keyword evidence="3" id="KW-1185">Reference proteome</keyword>
<name>A0ABU6QJW4_9FABA</name>
<feature type="domain" description="RNase H type-1" evidence="1">
    <location>
        <begin position="59"/>
        <end position="120"/>
    </location>
</feature>
<reference evidence="2 3" key="1">
    <citation type="journal article" date="2023" name="Plants (Basel)">
        <title>Bridging the Gap: Combining Genomics and Transcriptomics Approaches to Understand Stylosanthes scabra, an Orphan Legume from the Brazilian Caatinga.</title>
        <authorList>
            <person name="Ferreira-Neto J.R.C."/>
            <person name="da Silva M.D."/>
            <person name="Binneck E."/>
            <person name="de Melo N.F."/>
            <person name="da Silva R.H."/>
            <person name="de Melo A.L.T.M."/>
            <person name="Pandolfi V."/>
            <person name="Bustamante F.O."/>
            <person name="Brasileiro-Vidal A.C."/>
            <person name="Benko-Iseppon A.M."/>
        </authorList>
    </citation>
    <scope>NUCLEOTIDE SEQUENCE [LARGE SCALE GENOMIC DNA]</scope>
    <source>
        <tissue evidence="2">Leaves</tissue>
    </source>
</reference>
<evidence type="ECO:0000259" key="1">
    <source>
        <dbReference type="Pfam" id="PF13456"/>
    </source>
</evidence>
<accession>A0ABU6QJW4</accession>
<protein>
    <recommendedName>
        <fullName evidence="1">RNase H type-1 domain-containing protein</fullName>
    </recommendedName>
</protein>
<proteinExistence type="predicted"/>
<comment type="caution">
    <text evidence="2">The sequence shown here is derived from an EMBL/GenBank/DDBJ whole genome shotgun (WGS) entry which is preliminary data.</text>
</comment>
<dbReference type="InterPro" id="IPR052929">
    <property type="entry name" value="RNase_H-like_EbsB-rel"/>
</dbReference>
<dbReference type="InterPro" id="IPR002156">
    <property type="entry name" value="RNaseH_domain"/>
</dbReference>
<evidence type="ECO:0000313" key="2">
    <source>
        <dbReference type="EMBL" id="MED6112102.1"/>
    </source>
</evidence>
<dbReference type="EMBL" id="JASCZI010000497">
    <property type="protein sequence ID" value="MED6112102.1"/>
    <property type="molecule type" value="Genomic_DNA"/>
</dbReference>
<dbReference type="Proteomes" id="UP001341840">
    <property type="component" value="Unassembled WGS sequence"/>
</dbReference>
<dbReference type="PANTHER" id="PTHR47074:SF11">
    <property type="entry name" value="REVERSE TRANSCRIPTASE-LIKE PROTEIN"/>
    <property type="match status" value="1"/>
</dbReference>
<gene>
    <name evidence="2" type="ORF">PIB30_058707</name>
</gene>
<evidence type="ECO:0000313" key="3">
    <source>
        <dbReference type="Proteomes" id="UP001341840"/>
    </source>
</evidence>
<organism evidence="2 3">
    <name type="scientific">Stylosanthes scabra</name>
    <dbReference type="NCBI Taxonomy" id="79078"/>
    <lineage>
        <taxon>Eukaryota</taxon>
        <taxon>Viridiplantae</taxon>
        <taxon>Streptophyta</taxon>
        <taxon>Embryophyta</taxon>
        <taxon>Tracheophyta</taxon>
        <taxon>Spermatophyta</taxon>
        <taxon>Magnoliopsida</taxon>
        <taxon>eudicotyledons</taxon>
        <taxon>Gunneridae</taxon>
        <taxon>Pentapetalae</taxon>
        <taxon>rosids</taxon>
        <taxon>fabids</taxon>
        <taxon>Fabales</taxon>
        <taxon>Fabaceae</taxon>
        <taxon>Papilionoideae</taxon>
        <taxon>50 kb inversion clade</taxon>
        <taxon>dalbergioids sensu lato</taxon>
        <taxon>Dalbergieae</taxon>
        <taxon>Pterocarpus clade</taxon>
        <taxon>Stylosanthes</taxon>
    </lineage>
</organism>
<dbReference type="PANTHER" id="PTHR47074">
    <property type="entry name" value="BNAC02G40300D PROTEIN"/>
    <property type="match status" value="1"/>
</dbReference>
<sequence length="123" mass="13741">MIFEGLVAPIEDEIRSAIRNWSSYWESMDIEKRIEGNLRPINESKQKWEAPPNNLFKINVDAATPNGKRGSVGVVVRDSLGSILAAGVWPIPFEAQAHEAEALASYYGLNLAKECCFTEILYL</sequence>
<dbReference type="Pfam" id="PF13456">
    <property type="entry name" value="RVT_3"/>
    <property type="match status" value="1"/>
</dbReference>